<feature type="signal peptide" evidence="1">
    <location>
        <begin position="1"/>
        <end position="24"/>
    </location>
</feature>
<feature type="chain" id="PRO_5038977087" evidence="1">
    <location>
        <begin position="25"/>
        <end position="213"/>
    </location>
</feature>
<proteinExistence type="predicted"/>
<evidence type="ECO:0000313" key="4">
    <source>
        <dbReference type="Proteomes" id="UP001156215"/>
    </source>
</evidence>
<dbReference type="EMBL" id="CP098242">
    <property type="protein sequence ID" value="WAW10499.1"/>
    <property type="molecule type" value="Genomic_DNA"/>
</dbReference>
<dbReference type="CDD" id="cd02142">
    <property type="entry name" value="McbC_SagB-like_oxidoreductase"/>
    <property type="match status" value="1"/>
</dbReference>
<dbReference type="RefSeq" id="WP_269309514.1">
    <property type="nucleotide sequence ID" value="NZ_CP098242.1"/>
</dbReference>
<gene>
    <name evidence="3" type="ORF">NB640_02240</name>
</gene>
<evidence type="ECO:0000313" key="3">
    <source>
        <dbReference type="EMBL" id="WAW10499.1"/>
    </source>
</evidence>
<keyword evidence="4" id="KW-1185">Reference proteome</keyword>
<evidence type="ECO:0000256" key="1">
    <source>
        <dbReference type="SAM" id="SignalP"/>
    </source>
</evidence>
<dbReference type="SUPFAM" id="SSF55469">
    <property type="entry name" value="FMN-dependent nitroreductase-like"/>
    <property type="match status" value="1"/>
</dbReference>
<dbReference type="KEGG" id="ovb:NB640_02240"/>
<feature type="domain" description="Nitroreductase" evidence="2">
    <location>
        <begin position="46"/>
        <end position="212"/>
    </location>
</feature>
<dbReference type="PANTHER" id="PTHR43745">
    <property type="entry name" value="NITROREDUCTASE MJ1384-RELATED"/>
    <property type="match status" value="1"/>
</dbReference>
<accession>A0A9E9P313</accession>
<protein>
    <submittedName>
        <fullName evidence="3">SagB/ThcOx family dehydrogenase</fullName>
    </submittedName>
</protein>
<dbReference type="Pfam" id="PF00881">
    <property type="entry name" value="Nitroreductase"/>
    <property type="match status" value="1"/>
</dbReference>
<keyword evidence="1" id="KW-0732">Signal</keyword>
<dbReference type="PANTHER" id="PTHR43745:SF2">
    <property type="entry name" value="NITROREDUCTASE MJ1384-RELATED"/>
    <property type="match status" value="1"/>
</dbReference>
<dbReference type="GO" id="GO:0016491">
    <property type="term" value="F:oxidoreductase activity"/>
    <property type="evidence" value="ECO:0007669"/>
    <property type="project" value="InterPro"/>
</dbReference>
<dbReference type="Proteomes" id="UP001156215">
    <property type="component" value="Chromosome"/>
</dbReference>
<dbReference type="Gene3D" id="3.40.109.10">
    <property type="entry name" value="NADH Oxidase"/>
    <property type="match status" value="1"/>
</dbReference>
<sequence length="213" mass="23419">MTSRTGFKTLLFSALLCFCASVFADTQLPEPQMTGGKGIYDVLKVRRSANLNNFPQKPLSLQELSNLLWAGTGLNREAKGWTIPYGMGMTPYNKIYVICDKGVSLYDWKTHSLKEISKKNIKSMVGKQPAVASAPVILVIVSDSEAMGNVTGERARDWAHIASGAITQNIYLAAASMDIGTRYIVSMNNDAIRKELKLNENDMPINIMPLGKN</sequence>
<evidence type="ECO:0000259" key="2">
    <source>
        <dbReference type="Pfam" id="PF00881"/>
    </source>
</evidence>
<name>A0A9E9P313_9BURK</name>
<dbReference type="InterPro" id="IPR029479">
    <property type="entry name" value="Nitroreductase"/>
</dbReference>
<dbReference type="AlphaFoldDB" id="A0A9E9P313"/>
<organism evidence="3 4">
    <name type="scientific">Oxalobacter vibrioformis</name>
    <dbReference type="NCBI Taxonomy" id="933080"/>
    <lineage>
        <taxon>Bacteria</taxon>
        <taxon>Pseudomonadati</taxon>
        <taxon>Pseudomonadota</taxon>
        <taxon>Betaproteobacteria</taxon>
        <taxon>Burkholderiales</taxon>
        <taxon>Oxalobacteraceae</taxon>
        <taxon>Oxalobacter</taxon>
    </lineage>
</organism>
<dbReference type="InterPro" id="IPR000415">
    <property type="entry name" value="Nitroreductase-like"/>
</dbReference>
<reference evidence="3" key="1">
    <citation type="journal article" date="2022" name="Front. Microbiol.">
        <title>New perspectives on an old grouping: The genomic and phenotypic variability of Oxalobacter formigenes and the implications for calcium oxalate stone prevention.</title>
        <authorList>
            <person name="Chmiel J.A."/>
            <person name="Carr C."/>
            <person name="Stuivenberg G.A."/>
            <person name="Venema R."/>
            <person name="Chanyi R.M."/>
            <person name="Al K.F."/>
            <person name="Giguere D."/>
            <person name="Say H."/>
            <person name="Akouris P.P."/>
            <person name="Dominguez Romero S.A."/>
            <person name="Kwong A."/>
            <person name="Tai V."/>
            <person name="Koval S.F."/>
            <person name="Razvi H."/>
            <person name="Bjazevic J."/>
            <person name="Burton J.P."/>
        </authorList>
    </citation>
    <scope>NUCLEOTIDE SEQUENCE</scope>
    <source>
        <strain evidence="3">WoOx3</strain>
    </source>
</reference>
<dbReference type="InterPro" id="IPR052544">
    <property type="entry name" value="Bacteriocin_Proc_Enz"/>
</dbReference>